<protein>
    <submittedName>
        <fullName evidence="4">Uncharacterized protein LOC109019191</fullName>
    </submittedName>
</protein>
<dbReference type="PANTHER" id="PTHR37741">
    <property type="entry name" value="TRANSMEMBRANE PROTEIN"/>
    <property type="match status" value="1"/>
</dbReference>
<dbReference type="Gramene" id="Jr03_01980_p1">
    <property type="protein sequence ID" value="cds.Jr03_01980_p1"/>
    <property type="gene ID" value="Jr03_01980"/>
</dbReference>
<keyword evidence="2" id="KW-0812">Transmembrane</keyword>
<dbReference type="OrthoDB" id="1933396at2759"/>
<evidence type="ECO:0000256" key="2">
    <source>
        <dbReference type="SAM" id="Phobius"/>
    </source>
</evidence>
<keyword evidence="2" id="KW-1133">Transmembrane helix</keyword>
<dbReference type="KEGG" id="jre:109019191"/>
<evidence type="ECO:0000256" key="1">
    <source>
        <dbReference type="SAM" id="MobiDB-lite"/>
    </source>
</evidence>
<dbReference type="AlphaFoldDB" id="A0A2I4HLD9"/>
<feature type="transmembrane region" description="Helical" evidence="2">
    <location>
        <begin position="84"/>
        <end position="103"/>
    </location>
</feature>
<dbReference type="RefSeq" id="XP_018856978.2">
    <property type="nucleotide sequence ID" value="XM_019001433.2"/>
</dbReference>
<feature type="compositionally biased region" description="Basic and acidic residues" evidence="1">
    <location>
        <begin position="33"/>
        <end position="52"/>
    </location>
</feature>
<feature type="region of interest" description="Disordered" evidence="1">
    <location>
        <begin position="1"/>
        <end position="77"/>
    </location>
</feature>
<feature type="compositionally biased region" description="Basic and acidic residues" evidence="1">
    <location>
        <begin position="60"/>
        <end position="70"/>
    </location>
</feature>
<accession>A0A2I4HLD9</accession>
<keyword evidence="3" id="KW-1185">Reference proteome</keyword>
<gene>
    <name evidence="4" type="primary">LOC109019191</name>
</gene>
<organism evidence="3 4">
    <name type="scientific">Juglans regia</name>
    <name type="common">English walnut</name>
    <dbReference type="NCBI Taxonomy" id="51240"/>
    <lineage>
        <taxon>Eukaryota</taxon>
        <taxon>Viridiplantae</taxon>
        <taxon>Streptophyta</taxon>
        <taxon>Embryophyta</taxon>
        <taxon>Tracheophyta</taxon>
        <taxon>Spermatophyta</taxon>
        <taxon>Magnoliopsida</taxon>
        <taxon>eudicotyledons</taxon>
        <taxon>Gunneridae</taxon>
        <taxon>Pentapetalae</taxon>
        <taxon>rosids</taxon>
        <taxon>fabids</taxon>
        <taxon>Fagales</taxon>
        <taxon>Juglandaceae</taxon>
        <taxon>Juglans</taxon>
    </lineage>
</organism>
<keyword evidence="2" id="KW-0472">Membrane</keyword>
<name>A0A2I4HLD9_JUGRE</name>
<proteinExistence type="predicted"/>
<dbReference type="GeneID" id="109019191"/>
<reference evidence="4" key="1">
    <citation type="submission" date="2025-08" db="UniProtKB">
        <authorList>
            <consortium name="RefSeq"/>
        </authorList>
    </citation>
    <scope>IDENTIFICATION</scope>
    <source>
        <tissue evidence="4">Leaves</tissue>
    </source>
</reference>
<evidence type="ECO:0000313" key="4">
    <source>
        <dbReference type="RefSeq" id="XP_018856978.2"/>
    </source>
</evidence>
<evidence type="ECO:0000313" key="3">
    <source>
        <dbReference type="Proteomes" id="UP000235220"/>
    </source>
</evidence>
<dbReference type="PANTHER" id="PTHR37741:SF1">
    <property type="entry name" value="TRANSMEMBRANE PROTEIN"/>
    <property type="match status" value="1"/>
</dbReference>
<sequence>MASPEAIDGVTEATSEEIYGATEASDSTFPAVDTDKELNPGTDKNSEVDPTSHDVATSLETKRRVEEKKKEAKKKKDGLQTLKTTILVSVVVVAVAGTVFAVTKKLREK</sequence>
<dbReference type="FunCoup" id="A0A2I4HLD9">
    <property type="interactions" value="69"/>
</dbReference>
<dbReference type="Proteomes" id="UP000235220">
    <property type="component" value="Chromosome 3"/>
</dbReference>